<evidence type="ECO:0000313" key="3">
    <source>
        <dbReference type="EMBL" id="KAJ1647451.1"/>
    </source>
</evidence>
<evidence type="ECO:0000256" key="1">
    <source>
        <dbReference type="SAM" id="MobiDB-lite"/>
    </source>
</evidence>
<feature type="compositionally biased region" description="Polar residues" evidence="1">
    <location>
        <begin position="622"/>
        <end position="637"/>
    </location>
</feature>
<dbReference type="PANTHER" id="PTHR12436:SF3">
    <property type="entry name" value="GERMINAL-CENTER ASSOCIATED NUCLEAR PROTEIN"/>
    <property type="match status" value="1"/>
</dbReference>
<dbReference type="InterPro" id="IPR045107">
    <property type="entry name" value="SAC3/GANP/THP3"/>
</dbReference>
<dbReference type="Gene3D" id="1.25.40.990">
    <property type="match status" value="1"/>
</dbReference>
<dbReference type="Proteomes" id="UP001145021">
    <property type="component" value="Unassembled WGS sequence"/>
</dbReference>
<dbReference type="PANTHER" id="PTHR12436">
    <property type="entry name" value="80 KDA MCM3-ASSOCIATED PROTEIN"/>
    <property type="match status" value="1"/>
</dbReference>
<sequence>MDFNRSAEEEEQLKALRRQRFSNTEGEKRYKQLVEARAKRREQLTAQGRLGRGGSLSSAVKIVGTCTLMCPEFEREERELKNNLAPQELVPGTRKADPQRTVKTFHRSAAGNEEPLPEDLRTPDTLVRTLDYLVDAVIGQDQTLRSCHGFVRDRTRSIRQDFTIQNIRDYRTMEACERIARFHIISLHVLCGHKEFEEQQDMEQLRNTLKTLIELYDDRRKAGEPSPNEAEFYAYYIVAHLRDPDPKRVAERLPAHIFRAPVVQQALRLHMTSESSSGMPVGRKDPGNRFAAQNLATQFFRLVASQKTPFLLACLAEYFFPGIRGAALKAMNAAFPFQERKEYPSEQLAAMLAFDSLRELTEFCNLFNVTVDHRGVRLGERAGKQLVFREPEHKLRRNGPNLRVVGAKLHSSLMHVINTPLDQQMLAPAQLSTSARSAQSSITGIQPAVSLPAPLPSLQSRLSAQNTAMPAGPSTNSSTSGPSFAAAASSSDISAAASRFGFSQNAAQPLKIKSNSQPAAIFAPGMQMQAEQDSLSPFSASPSGAKKPAKSVSFAPTLVADASGPGFTFPAKSQPNGSLIVSNSALAASANSDAAGAGSTSLSAAKSPAKSFAVSPAKVSAEPTNQHPDKTVFSTPEPKQQQEILQQQAVQAVQGSPAADIVWNRPRMRINWTSLTNALYANLIDSLVSEVGQPIVQRARKHSKAALALSEDIAEAIVSYTSAFMVYEESYRCLLFAQADSFRRRSVIGRAFSRWSMESVAKQQDRALQQQYIDELDRMVDSEYIGQKQMFSSISKNSPMLRKSDVVCDLDNISPCAPIPSISASLPSDFWESLHLGQGNFDAVCHILKRYGSPSLESLVELYGAQDMSSVLSSWLWWQIDPSTVSASSQSARSAKYSRAYRQRKVATLQRIEVREAVDSEYEDISTRRVSAMIVLLSSEPVTGADIRGDLANTPLGAHIRKLVSGSLNKIRQQAPLQNANESIIPVLNVFWCSDSRAAKAVRRFVEYIVSIDGVPSNVSMHTLALNVTMAKSQFAAGVKWLFQKIAHSRRNLLIRVSRAYDPVVDSMLRMLCRLRSCVCSILEQRVIDGNSALSVFNRAVDIANAFIDVVNQLLLGLDDLHQQLEVSRFPQATVLTSTGWGYFGHLSFVSNAVARASLDQILFANSSSLHASVLLGASLSALEFAVKHQMEFTQHSIPSSNAYVDRHDVTEMVETAANTAEQIVTQTAQFCQQIAAAAEDDQSAMFTTPKTKRPSNMAFGGEFVEPPPTVAAGMFGPPSPNTTASFRTTTSVASEYSDYLQNSPMLSATKRQRPDSSSSRISRLQMAISRAKGQLDN</sequence>
<comment type="caution">
    <text evidence="3">The sequence shown here is derived from an EMBL/GenBank/DDBJ whole genome shotgun (WGS) entry which is preliminary data.</text>
</comment>
<accession>A0A9W7XLT0</accession>
<name>A0A9W7XLT0_9FUNG</name>
<gene>
    <name evidence="3" type="primary">SAC3</name>
    <name evidence="3" type="ORF">LPJ64_001171</name>
</gene>
<dbReference type="GO" id="GO:0006406">
    <property type="term" value="P:mRNA export from nucleus"/>
    <property type="evidence" value="ECO:0007669"/>
    <property type="project" value="TreeGrafter"/>
</dbReference>
<dbReference type="EMBL" id="JANBOH010000029">
    <property type="protein sequence ID" value="KAJ1647451.1"/>
    <property type="molecule type" value="Genomic_DNA"/>
</dbReference>
<protein>
    <submittedName>
        <fullName evidence="3">Actin cytoskeleton and mitosis protein</fullName>
    </submittedName>
</protein>
<dbReference type="Pfam" id="PF03399">
    <property type="entry name" value="SAC3_GANP"/>
    <property type="match status" value="1"/>
</dbReference>
<feature type="compositionally biased region" description="Low complexity" evidence="1">
    <location>
        <begin position="472"/>
        <end position="486"/>
    </location>
</feature>
<reference evidence="3" key="1">
    <citation type="submission" date="2022-07" db="EMBL/GenBank/DDBJ databases">
        <title>Phylogenomic reconstructions and comparative analyses of Kickxellomycotina fungi.</title>
        <authorList>
            <person name="Reynolds N.K."/>
            <person name="Stajich J.E."/>
            <person name="Barry K."/>
            <person name="Grigoriev I.V."/>
            <person name="Crous P."/>
            <person name="Smith M.E."/>
        </authorList>
    </citation>
    <scope>NUCLEOTIDE SEQUENCE</scope>
    <source>
        <strain evidence="3">NBRC 105413</strain>
    </source>
</reference>
<dbReference type="GO" id="GO:0005737">
    <property type="term" value="C:cytoplasm"/>
    <property type="evidence" value="ECO:0007669"/>
    <property type="project" value="TreeGrafter"/>
</dbReference>
<dbReference type="InterPro" id="IPR005062">
    <property type="entry name" value="SAC3/GANP/THP3_conserved"/>
</dbReference>
<feature type="region of interest" description="Disordered" evidence="1">
    <location>
        <begin position="464"/>
        <end position="486"/>
    </location>
</feature>
<proteinExistence type="predicted"/>
<feature type="region of interest" description="Disordered" evidence="1">
    <location>
        <begin position="615"/>
        <end position="637"/>
    </location>
</feature>
<evidence type="ECO:0000313" key="4">
    <source>
        <dbReference type="Proteomes" id="UP001145021"/>
    </source>
</evidence>
<dbReference type="GO" id="GO:0070390">
    <property type="term" value="C:transcription export complex 2"/>
    <property type="evidence" value="ECO:0007669"/>
    <property type="project" value="TreeGrafter"/>
</dbReference>
<feature type="domain" description="SAC3/GANP/THP3 conserved" evidence="2">
    <location>
        <begin position="69"/>
        <end position="372"/>
    </location>
</feature>
<evidence type="ECO:0000259" key="2">
    <source>
        <dbReference type="Pfam" id="PF03399"/>
    </source>
</evidence>
<feature type="region of interest" description="Disordered" evidence="1">
    <location>
        <begin position="1301"/>
        <end position="1324"/>
    </location>
</feature>
<organism evidence="3 4">
    <name type="scientific">Coemansia asiatica</name>
    <dbReference type="NCBI Taxonomy" id="1052880"/>
    <lineage>
        <taxon>Eukaryota</taxon>
        <taxon>Fungi</taxon>
        <taxon>Fungi incertae sedis</taxon>
        <taxon>Zoopagomycota</taxon>
        <taxon>Kickxellomycotina</taxon>
        <taxon>Kickxellomycetes</taxon>
        <taxon>Kickxellales</taxon>
        <taxon>Kickxellaceae</taxon>
        <taxon>Coemansia</taxon>
    </lineage>
</organism>
<keyword evidence="4" id="KW-1185">Reference proteome</keyword>